<sequence>SFLSADEFGESSQDNALPWDQLESARYAPLKEFEPTRINQWQQTVDERIQENPEFVYVLEDIEEFKADQDQAWISLVLAERKAEQEREDAKKLERANARLVRLGKEPVEKLEDLPNEIEVEDPYLTETIALSFDIIDDLKLAMN</sequence>
<dbReference type="GO" id="GO:0004252">
    <property type="term" value="F:serine-type endopeptidase activity"/>
    <property type="evidence" value="ECO:0007669"/>
    <property type="project" value="UniProtKB-EC"/>
</dbReference>
<name>A0A2T4D426_9GAMM</name>
<dbReference type="GO" id="GO:0006508">
    <property type="term" value="P:proteolysis"/>
    <property type="evidence" value="ECO:0007669"/>
    <property type="project" value="UniProtKB-KW"/>
</dbReference>
<evidence type="ECO:0000313" key="4">
    <source>
        <dbReference type="Proteomes" id="UP000242087"/>
    </source>
</evidence>
<reference evidence="3 4" key="1">
    <citation type="submission" date="2018-03" db="EMBL/GenBank/DDBJ databases">
        <title>Cross-interface Injection: A General Nanoliter Liquid Handling Method Applied to Single Cells Genome Amplification Automated Nanoliter Liquid Handling Applied to Single Cell Multiple Displacement Amplification.</title>
        <authorList>
            <person name="Yun J."/>
            <person name="Xu P."/>
            <person name="Xu J."/>
            <person name="Dai X."/>
            <person name="Wang Y."/>
            <person name="Zheng X."/>
            <person name="Cao C."/>
            <person name="Yi Q."/>
            <person name="Zhu Y."/>
            <person name="Wang L."/>
            <person name="Dong Z."/>
            <person name="Huang Y."/>
            <person name="Huang L."/>
            <person name="Du W."/>
        </authorList>
    </citation>
    <scope>NUCLEOTIDE SEQUENCE [LARGE SCALE GENOMIC DNA]</scope>
    <source>
        <strain evidence="3 4">A12-4</strain>
    </source>
</reference>
<dbReference type="InterPro" id="IPR020992">
    <property type="entry name" value="Tail_Prtase_C"/>
</dbReference>
<dbReference type="AlphaFoldDB" id="A0A2T4D426"/>
<keyword evidence="1" id="KW-0175">Coiled coil</keyword>
<gene>
    <name evidence="3" type="ORF">C9927_03765</name>
</gene>
<dbReference type="Proteomes" id="UP000242087">
    <property type="component" value="Unassembled WGS sequence"/>
</dbReference>
<feature type="non-terminal residue" evidence="3">
    <location>
        <position position="1"/>
    </location>
</feature>
<evidence type="ECO:0000313" key="3">
    <source>
        <dbReference type="EMBL" id="PTB88575.1"/>
    </source>
</evidence>
<dbReference type="EC" id="3.4.21.102" evidence="3"/>
<evidence type="ECO:0000256" key="1">
    <source>
        <dbReference type="SAM" id="Coils"/>
    </source>
</evidence>
<organism evidence="3 4">
    <name type="scientific">Pseudidiomarina aestuarii</name>
    <dbReference type="NCBI Taxonomy" id="624146"/>
    <lineage>
        <taxon>Bacteria</taxon>
        <taxon>Pseudomonadati</taxon>
        <taxon>Pseudomonadota</taxon>
        <taxon>Gammaproteobacteria</taxon>
        <taxon>Alteromonadales</taxon>
        <taxon>Idiomarinaceae</taxon>
        <taxon>Pseudidiomarina</taxon>
    </lineage>
</organism>
<keyword evidence="3" id="KW-0378">Hydrolase</keyword>
<dbReference type="Pfam" id="PF11818">
    <property type="entry name" value="DUF3340"/>
    <property type="match status" value="1"/>
</dbReference>
<accession>A0A2T4D426</accession>
<dbReference type="EMBL" id="PYVF01000049">
    <property type="protein sequence ID" value="PTB88575.1"/>
    <property type="molecule type" value="Genomic_DNA"/>
</dbReference>
<protein>
    <submittedName>
        <fullName evidence="3">Tail-specific protease</fullName>
        <ecNumber evidence="3">3.4.21.102</ecNumber>
    </submittedName>
</protein>
<feature type="domain" description="Tail specific protease C-terminal" evidence="2">
    <location>
        <begin position="4"/>
        <end position="136"/>
    </location>
</feature>
<feature type="coiled-coil region" evidence="1">
    <location>
        <begin position="76"/>
        <end position="103"/>
    </location>
</feature>
<proteinExistence type="predicted"/>
<evidence type="ECO:0000259" key="2">
    <source>
        <dbReference type="Pfam" id="PF11818"/>
    </source>
</evidence>
<comment type="caution">
    <text evidence="3">The sequence shown here is derived from an EMBL/GenBank/DDBJ whole genome shotgun (WGS) entry which is preliminary data.</text>
</comment>
<keyword evidence="3" id="KW-0645">Protease</keyword>